<feature type="compositionally biased region" description="Acidic residues" evidence="9">
    <location>
        <begin position="379"/>
        <end position="392"/>
    </location>
</feature>
<evidence type="ECO:0000256" key="8">
    <source>
        <dbReference type="ARBA" id="ARBA00029670"/>
    </source>
</evidence>
<evidence type="ECO:0000256" key="4">
    <source>
        <dbReference type="ARBA" id="ARBA00022853"/>
    </source>
</evidence>
<evidence type="ECO:0000259" key="10">
    <source>
        <dbReference type="PROSITE" id="PS50090"/>
    </source>
</evidence>
<name>A0A9P6SMS7_9HELO</name>
<evidence type="ECO:0000313" key="13">
    <source>
        <dbReference type="Proteomes" id="UP000785200"/>
    </source>
</evidence>
<comment type="similarity">
    <text evidence="2">Belongs to the EAF1 family.</text>
</comment>
<dbReference type="GO" id="GO:0035267">
    <property type="term" value="C:NuA4 histone acetyltransferase complex"/>
    <property type="evidence" value="ECO:0007669"/>
    <property type="project" value="UniProtKB-ARBA"/>
</dbReference>
<keyword evidence="3" id="KW-0227">DNA damage</keyword>
<feature type="domain" description="HSA" evidence="11">
    <location>
        <begin position="698"/>
        <end position="776"/>
    </location>
</feature>
<dbReference type="PANTHER" id="PTHR46459">
    <property type="entry name" value="E1A-BINDING PROTEIN P400-RELATED"/>
    <property type="match status" value="1"/>
</dbReference>
<evidence type="ECO:0000256" key="3">
    <source>
        <dbReference type="ARBA" id="ARBA00022763"/>
    </source>
</evidence>
<keyword evidence="6" id="KW-0539">Nucleus</keyword>
<reference evidence="12" key="1">
    <citation type="submission" date="2019-07" db="EMBL/GenBank/DDBJ databases">
        <title>Hyphodiscus hymeniophilus genome sequencing and assembly.</title>
        <authorList>
            <person name="Kramer G."/>
            <person name="Nodwell J."/>
        </authorList>
    </citation>
    <scope>NUCLEOTIDE SEQUENCE</scope>
    <source>
        <strain evidence="12">ATCC 34498</strain>
    </source>
</reference>
<protein>
    <recommendedName>
        <fullName evidence="8">Vacuolar import and degradation protein 21</fullName>
    </recommendedName>
</protein>
<dbReference type="GO" id="GO:0005634">
    <property type="term" value="C:nucleus"/>
    <property type="evidence" value="ECO:0007669"/>
    <property type="project" value="UniProtKB-SubCell"/>
</dbReference>
<feature type="region of interest" description="Disordered" evidence="9">
    <location>
        <begin position="1463"/>
        <end position="1490"/>
    </location>
</feature>
<dbReference type="PROSITE" id="PS50090">
    <property type="entry name" value="MYB_LIKE"/>
    <property type="match status" value="1"/>
</dbReference>
<feature type="compositionally biased region" description="Basic and acidic residues" evidence="9">
    <location>
        <begin position="338"/>
        <end position="357"/>
    </location>
</feature>
<evidence type="ECO:0000259" key="11">
    <source>
        <dbReference type="PROSITE" id="PS51204"/>
    </source>
</evidence>
<feature type="region of interest" description="Disordered" evidence="9">
    <location>
        <begin position="1124"/>
        <end position="1234"/>
    </location>
</feature>
<feature type="compositionally biased region" description="Low complexity" evidence="9">
    <location>
        <begin position="1156"/>
        <end position="1173"/>
    </location>
</feature>
<feature type="compositionally biased region" description="Polar residues" evidence="9">
    <location>
        <begin position="128"/>
        <end position="144"/>
    </location>
</feature>
<keyword evidence="5" id="KW-0234">DNA repair</keyword>
<evidence type="ECO:0000256" key="7">
    <source>
        <dbReference type="ARBA" id="ARBA00025178"/>
    </source>
</evidence>
<dbReference type="GO" id="GO:0003682">
    <property type="term" value="F:chromatin binding"/>
    <property type="evidence" value="ECO:0007669"/>
    <property type="project" value="TreeGrafter"/>
</dbReference>
<feature type="compositionally biased region" description="Polar residues" evidence="9">
    <location>
        <begin position="1207"/>
        <end position="1219"/>
    </location>
</feature>
<feature type="region of interest" description="Disordered" evidence="9">
    <location>
        <begin position="1336"/>
        <end position="1362"/>
    </location>
</feature>
<feature type="compositionally biased region" description="Basic and acidic residues" evidence="9">
    <location>
        <begin position="178"/>
        <end position="191"/>
    </location>
</feature>
<feature type="region of interest" description="Disordered" evidence="9">
    <location>
        <begin position="76"/>
        <end position="218"/>
    </location>
</feature>
<comment type="subcellular location">
    <subcellularLocation>
        <location evidence="1">Nucleus</location>
    </subcellularLocation>
</comment>
<dbReference type="GO" id="GO:0006281">
    <property type="term" value="P:DNA repair"/>
    <property type="evidence" value="ECO:0007669"/>
    <property type="project" value="UniProtKB-KW"/>
</dbReference>
<dbReference type="Pfam" id="PF13921">
    <property type="entry name" value="Myb_DNA-bind_6"/>
    <property type="match status" value="1"/>
</dbReference>
<feature type="region of interest" description="Disordered" evidence="9">
    <location>
        <begin position="248"/>
        <end position="461"/>
    </location>
</feature>
<feature type="compositionally biased region" description="Basic and acidic residues" evidence="9">
    <location>
        <begin position="586"/>
        <end position="598"/>
    </location>
</feature>
<accession>A0A9P6SMS7</accession>
<dbReference type="SMART" id="SM00573">
    <property type="entry name" value="HSA"/>
    <property type="match status" value="1"/>
</dbReference>
<comment type="function">
    <text evidence="7">Component of the NuA4 histone acetyltransferase complex which is involved in transcriptional activation of selected genes principally by acetylation of nucleosomal histone H4 and H2A. The NuA4 complex is also involved in DNA repair.</text>
</comment>
<feature type="compositionally biased region" description="Basic and acidic residues" evidence="9">
    <location>
        <begin position="440"/>
        <end position="451"/>
    </location>
</feature>
<dbReference type="CDD" id="cd00167">
    <property type="entry name" value="SANT"/>
    <property type="match status" value="1"/>
</dbReference>
<evidence type="ECO:0000313" key="12">
    <source>
        <dbReference type="EMBL" id="KAG0645209.1"/>
    </source>
</evidence>
<dbReference type="GO" id="GO:0006325">
    <property type="term" value="P:chromatin organization"/>
    <property type="evidence" value="ECO:0007669"/>
    <property type="project" value="UniProtKB-KW"/>
</dbReference>
<dbReference type="PANTHER" id="PTHR46459:SF1">
    <property type="entry name" value="E1A-BINDING PROTEIN P400"/>
    <property type="match status" value="1"/>
</dbReference>
<dbReference type="PROSITE" id="PS51204">
    <property type="entry name" value="HSA"/>
    <property type="match status" value="1"/>
</dbReference>
<feature type="compositionally biased region" description="Polar residues" evidence="9">
    <location>
        <begin position="1475"/>
        <end position="1490"/>
    </location>
</feature>
<feature type="compositionally biased region" description="Low complexity" evidence="9">
    <location>
        <begin position="1463"/>
        <end position="1474"/>
    </location>
</feature>
<dbReference type="Pfam" id="PF07529">
    <property type="entry name" value="HSA"/>
    <property type="match status" value="1"/>
</dbReference>
<evidence type="ECO:0000256" key="1">
    <source>
        <dbReference type="ARBA" id="ARBA00004123"/>
    </source>
</evidence>
<feature type="compositionally biased region" description="Polar residues" evidence="9">
    <location>
        <begin position="507"/>
        <end position="524"/>
    </location>
</feature>
<organism evidence="12 13">
    <name type="scientific">Hyphodiscus hymeniophilus</name>
    <dbReference type="NCBI Taxonomy" id="353542"/>
    <lineage>
        <taxon>Eukaryota</taxon>
        <taxon>Fungi</taxon>
        <taxon>Dikarya</taxon>
        <taxon>Ascomycota</taxon>
        <taxon>Pezizomycotina</taxon>
        <taxon>Leotiomycetes</taxon>
        <taxon>Helotiales</taxon>
        <taxon>Hyphodiscaceae</taxon>
        <taxon>Hyphodiscus</taxon>
    </lineage>
</organism>
<dbReference type="InterPro" id="IPR009057">
    <property type="entry name" value="Homeodomain-like_sf"/>
</dbReference>
<evidence type="ECO:0000256" key="9">
    <source>
        <dbReference type="SAM" id="MobiDB-lite"/>
    </source>
</evidence>
<dbReference type="InterPro" id="IPR001005">
    <property type="entry name" value="SANT/Myb"/>
</dbReference>
<sequence>MSDVGVARLRILRSKRDEISGIVTSRKRKLREVYAICEDGPTDILSLTTLDEQPTTAGEANFLELSDLLQNRHLDESNLPTRRQLRSNASKQRPPIGKGSPESRSVDASRKAAKLQRDASRSRQSRANTPGSKSDATVENGPNETTQGQRRRRSSSKGSQTDLPVDETAVLDEIVDESLDHARSPQRREVDGAVPTGQSANKEAVAISRNSPGADPRRVMPITAEDAVGLPGTLLSGLVRGGNHKAVTVHLPPKEVQERSLREARRAREQKEHLSINLPPRDGGRGADPLSSPGSTIDAHSATTPALHDASTDTSPDNDTSRYEQERDNKDDDVETPIEFRKPPEEIAQQEQHDRILKAQMDISSAEILRRPTAAENQHEEDDVPMADEDGILEGQESADSLTKGADSVARDIIEDGQDATATPDGDMAMSDGVQLSAGSRDRNGTHREIPDSDTEDQTPVADVMHVGVTVKDSFDSNATIETRDPTTPAVAESGDPVESATESRKTSATPVDSTSRSTPSTSAMPGRMTTRVQSGAIRQKSVSDILSEVDRPHTISNKGASESEAAHSHYPSRSTTPQSPGRMRSQLDKAKERERSKLSTVVFAKDKVKPGSSNNAAISGVGEAARDTNGDYFMPLFLATASTDKRGVPSLDNLLQTAHKTITTSNAYIPINENQTAKVLRRIYNLQSSGKWVLRQPKRQVEPLRQPSHWDVLLQEAKWMRTDFREERKWKMTVASNLAYACAEWIESSPEDRKLLQVKATPPKPPKPGGPGDKSSEDIEMVDEQNHEQNHEQNDEPLNETPDLVASGEAESIDDFDEEPRLNLIETVAPSAIFTLQDDEVVFGLRRSAIADKILDELPWYGAPLAVPSVDSLDPDRFWKRRALPLSKYVEGRMELKVQAPPRKKSRFEYDEEEEDDDIIEQGGKRSILPPEQTNVALFNPEHKHTRDRIHAGHQFRPPSEYPMPLQSFFECRTASQWTWAEDDELKAHVREYSYNWSLISSILTSRSLFSSGAERRTPWECFERWISLEGLPADMQKTHYFRAYNSRLEAANRSVTAQAAVAPQQVNGQVQPQRRRSTISFRVERRRQQKHLTLVDAMRKLAKKRETSLQKQQHAANLAAMRKANEVPQPKAPLQTPQDFSKLKHERDERMKEQVQMYQQRQEQQRRAAMQSRIAGQTAPQALPNGATPQRGPIPANGAMPPNGTPTQTNQNLTVPGQNRPRGPMPPQMAGQMQMPNGLRIPQPMMNSVPQAQMQGMQGGQLPMPNPALDVGLVARAQNISEQQRQAIRMQQAGQMPMQGQNGQIHNSPPRNMNGMSPPNFGQMPNGNMLPFNPNTNGVSSPGPAPSQGQAGSPRMGLQQLSNGMVPPAVRIEDSIRSKYPNATNEQVMRMISDTLNKSNLQRQGLAQSAMNAAAGGNMNGMLSGQGMNGQGQSPQLYAQMLRQQQEAQQKQAQAAQAQAVQTQAVALQGQQGNVQGHQRSSSAASGK</sequence>
<dbReference type="SUPFAM" id="SSF46689">
    <property type="entry name" value="Homeodomain-like"/>
    <property type="match status" value="1"/>
</dbReference>
<keyword evidence="13" id="KW-1185">Reference proteome</keyword>
<evidence type="ECO:0000256" key="6">
    <source>
        <dbReference type="ARBA" id="ARBA00023242"/>
    </source>
</evidence>
<feature type="compositionally biased region" description="Basic and acidic residues" evidence="9">
    <location>
        <begin position="319"/>
        <end position="330"/>
    </location>
</feature>
<feature type="region of interest" description="Disordered" evidence="9">
    <location>
        <begin position="475"/>
        <end position="598"/>
    </location>
</feature>
<dbReference type="InterPro" id="IPR014012">
    <property type="entry name" value="HSA_dom"/>
</dbReference>
<dbReference type="Proteomes" id="UP000785200">
    <property type="component" value="Unassembled WGS sequence"/>
</dbReference>
<feature type="compositionally biased region" description="Basic and acidic residues" evidence="9">
    <location>
        <begin position="252"/>
        <end position="274"/>
    </location>
</feature>
<feature type="domain" description="Myb-like" evidence="10">
    <location>
        <begin position="977"/>
        <end position="1031"/>
    </location>
</feature>
<dbReference type="OrthoDB" id="5364245at2759"/>
<feature type="compositionally biased region" description="Basic and acidic residues" evidence="9">
    <location>
        <begin position="104"/>
        <end position="121"/>
    </location>
</feature>
<proteinExistence type="inferred from homology"/>
<feature type="region of interest" description="Disordered" evidence="9">
    <location>
        <begin position="759"/>
        <end position="778"/>
    </location>
</feature>
<dbReference type="Gene3D" id="1.10.10.60">
    <property type="entry name" value="Homeodomain-like"/>
    <property type="match status" value="1"/>
</dbReference>
<feature type="compositionally biased region" description="Polar residues" evidence="9">
    <location>
        <begin position="78"/>
        <end position="91"/>
    </location>
</feature>
<comment type="caution">
    <text evidence="12">The sequence shown here is derived from an EMBL/GenBank/DDBJ whole genome shotgun (WGS) entry which is preliminary data.</text>
</comment>
<keyword evidence="4" id="KW-0156">Chromatin regulator</keyword>
<dbReference type="EMBL" id="VNKQ01000019">
    <property type="protein sequence ID" value="KAG0645209.1"/>
    <property type="molecule type" value="Genomic_DNA"/>
</dbReference>
<dbReference type="SMART" id="SM00717">
    <property type="entry name" value="SANT"/>
    <property type="match status" value="1"/>
</dbReference>
<evidence type="ECO:0000256" key="2">
    <source>
        <dbReference type="ARBA" id="ARBA00008913"/>
    </source>
</evidence>
<evidence type="ECO:0000256" key="5">
    <source>
        <dbReference type="ARBA" id="ARBA00023204"/>
    </source>
</evidence>
<feature type="compositionally biased region" description="Basic and acidic residues" evidence="9">
    <location>
        <begin position="1143"/>
        <end position="1155"/>
    </location>
</feature>
<gene>
    <name evidence="12" type="ORF">D0Z07_8944</name>
</gene>